<dbReference type="InterPro" id="IPR050665">
    <property type="entry name" value="Cytochrome_P450_Monooxygen"/>
</dbReference>
<organism evidence="11">
    <name type="scientific">Panicum hallii</name>
    <dbReference type="NCBI Taxonomy" id="206008"/>
    <lineage>
        <taxon>Eukaryota</taxon>
        <taxon>Viridiplantae</taxon>
        <taxon>Streptophyta</taxon>
        <taxon>Embryophyta</taxon>
        <taxon>Tracheophyta</taxon>
        <taxon>Spermatophyta</taxon>
        <taxon>Magnoliopsida</taxon>
        <taxon>Liliopsida</taxon>
        <taxon>Poales</taxon>
        <taxon>Poaceae</taxon>
        <taxon>PACMAD clade</taxon>
        <taxon>Panicoideae</taxon>
        <taxon>Panicodae</taxon>
        <taxon>Paniceae</taxon>
        <taxon>Panicinae</taxon>
        <taxon>Panicum</taxon>
        <taxon>Panicum sect. Panicum</taxon>
    </lineage>
</organism>
<gene>
    <name evidence="11" type="ORF">PAHAL_9G452100</name>
</gene>
<name>A0A2T8I4R2_9POAL</name>
<evidence type="ECO:0000256" key="7">
    <source>
        <dbReference type="ARBA" id="ARBA00023002"/>
    </source>
</evidence>
<dbReference type="PANTHER" id="PTHR24282:SF150">
    <property type="entry name" value="CYTOCHROME P450 709B2"/>
    <property type="match status" value="1"/>
</dbReference>
<dbReference type="SUPFAM" id="SSF48264">
    <property type="entry name" value="Cytochrome P450"/>
    <property type="match status" value="1"/>
</dbReference>
<evidence type="ECO:0000256" key="1">
    <source>
        <dbReference type="ARBA" id="ARBA00004370"/>
    </source>
</evidence>
<dbReference type="GO" id="GO:0020037">
    <property type="term" value="F:heme binding"/>
    <property type="evidence" value="ECO:0007669"/>
    <property type="project" value="InterPro"/>
</dbReference>
<evidence type="ECO:0000256" key="4">
    <source>
        <dbReference type="ARBA" id="ARBA00022692"/>
    </source>
</evidence>
<evidence type="ECO:0000256" key="6">
    <source>
        <dbReference type="ARBA" id="ARBA00022989"/>
    </source>
</evidence>
<dbReference type="InterPro" id="IPR036396">
    <property type="entry name" value="Cyt_P450_sf"/>
</dbReference>
<keyword evidence="9" id="KW-0503">Monooxygenase</keyword>
<keyword evidence="8" id="KW-0408">Iron</keyword>
<proteinExistence type="inferred from homology"/>
<evidence type="ECO:0000256" key="9">
    <source>
        <dbReference type="ARBA" id="ARBA00023033"/>
    </source>
</evidence>
<keyword evidence="6" id="KW-1133">Transmembrane helix</keyword>
<comment type="similarity">
    <text evidence="2">Belongs to the cytochrome P450 family.</text>
</comment>
<dbReference type="GO" id="GO:0006629">
    <property type="term" value="P:lipid metabolic process"/>
    <property type="evidence" value="ECO:0007669"/>
    <property type="project" value="UniProtKB-ARBA"/>
</dbReference>
<keyword evidence="7" id="KW-0560">Oxidoreductase</keyword>
<keyword evidence="4" id="KW-0812">Transmembrane</keyword>
<dbReference type="EMBL" id="CM008054">
    <property type="protein sequence ID" value="PVH32651.1"/>
    <property type="molecule type" value="Genomic_DNA"/>
</dbReference>
<protein>
    <recommendedName>
        <fullName evidence="12">Cytochrome P450 709B2</fullName>
    </recommendedName>
</protein>
<evidence type="ECO:0000256" key="3">
    <source>
        <dbReference type="ARBA" id="ARBA00022617"/>
    </source>
</evidence>
<dbReference type="Proteomes" id="UP000243499">
    <property type="component" value="Chromosome 9"/>
</dbReference>
<evidence type="ECO:0008006" key="12">
    <source>
        <dbReference type="Google" id="ProtNLM"/>
    </source>
</evidence>
<comment type="subcellular location">
    <subcellularLocation>
        <location evidence="1">Membrane</location>
    </subcellularLocation>
</comment>
<accession>A0A2T8I4R2</accession>
<keyword evidence="5" id="KW-0479">Metal-binding</keyword>
<dbReference type="GO" id="GO:0016020">
    <property type="term" value="C:membrane"/>
    <property type="evidence" value="ECO:0007669"/>
    <property type="project" value="UniProtKB-SubCell"/>
</dbReference>
<dbReference type="GO" id="GO:0016705">
    <property type="term" value="F:oxidoreductase activity, acting on paired donors, with incorporation or reduction of molecular oxygen"/>
    <property type="evidence" value="ECO:0007669"/>
    <property type="project" value="InterPro"/>
</dbReference>
<dbReference type="Gene3D" id="1.10.630.10">
    <property type="entry name" value="Cytochrome P450"/>
    <property type="match status" value="1"/>
</dbReference>
<dbReference type="Gramene" id="PVH32651">
    <property type="protein sequence ID" value="PVH32651"/>
    <property type="gene ID" value="PAHAL_9G452100"/>
</dbReference>
<dbReference type="InterPro" id="IPR001128">
    <property type="entry name" value="Cyt_P450"/>
</dbReference>
<evidence type="ECO:0000256" key="5">
    <source>
        <dbReference type="ARBA" id="ARBA00022723"/>
    </source>
</evidence>
<dbReference type="Pfam" id="PF00067">
    <property type="entry name" value="p450"/>
    <property type="match status" value="1"/>
</dbReference>
<dbReference type="PANTHER" id="PTHR24282">
    <property type="entry name" value="CYTOCHROME P450 FAMILY MEMBER"/>
    <property type="match status" value="1"/>
</dbReference>
<keyword evidence="3" id="KW-0349">Heme</keyword>
<evidence type="ECO:0000313" key="11">
    <source>
        <dbReference type="EMBL" id="PVH32651.1"/>
    </source>
</evidence>
<evidence type="ECO:0000256" key="10">
    <source>
        <dbReference type="ARBA" id="ARBA00023136"/>
    </source>
</evidence>
<keyword evidence="10" id="KW-0472">Membrane</keyword>
<reference evidence="11" key="1">
    <citation type="submission" date="2018-04" db="EMBL/GenBank/DDBJ databases">
        <title>WGS assembly of Panicum hallii.</title>
        <authorList>
            <person name="Lovell J."/>
            <person name="Jenkins J."/>
            <person name="Lowry D."/>
            <person name="Mamidi S."/>
            <person name="Sreedasyam A."/>
            <person name="Weng X."/>
            <person name="Barry K."/>
            <person name="Bonette J."/>
            <person name="Campitelli B."/>
            <person name="Daum C."/>
            <person name="Gordon S."/>
            <person name="Gould B."/>
            <person name="Lipzen A."/>
            <person name="Macqueen A."/>
            <person name="Palacio-Mejia J."/>
            <person name="Plott C."/>
            <person name="Shakirov E."/>
            <person name="Shu S."/>
            <person name="Yoshinaga Y."/>
            <person name="Zane M."/>
            <person name="Rokhsar D."/>
            <person name="Grimwood J."/>
            <person name="Schmutz J."/>
            <person name="Juenger T."/>
        </authorList>
    </citation>
    <scope>NUCLEOTIDE SEQUENCE [LARGE SCALE GENOMIC DNA]</scope>
    <source>
        <strain evidence="11">FIL2</strain>
    </source>
</reference>
<dbReference type="AlphaFoldDB" id="A0A2T8I4R2"/>
<sequence length="309" mass="34782">MNATTAASCSSHNSLCSNLKPFHTVSLFPCSVHGHGRPRAPGGSRALCYRAVAAVAWLWDYTFLRLVWRPYAIGKELRAQGIHGPPYKLARGSNEDIKAMKEETDGLALDVHDHNYLPRIAPHYLRWRDQYGEPFLYWFGPKPRICIFDYELARQILSSKSGHFVKNDPPATLLDVVGKGLALLDGIDWVRHHRVIKPAFAMDKLKMMTTTMLACAQSMIKELENQACQNKNGEIEVDFNIQFRELTADVISHAAFGSSYRLGKEIFQTQHDLMAINLASLLDVQIPGLNVYSSFQVPSYRTESAQMDA</sequence>
<dbReference type="GO" id="GO:0005506">
    <property type="term" value="F:iron ion binding"/>
    <property type="evidence" value="ECO:0007669"/>
    <property type="project" value="InterPro"/>
</dbReference>
<evidence type="ECO:0000256" key="8">
    <source>
        <dbReference type="ARBA" id="ARBA00023004"/>
    </source>
</evidence>
<dbReference type="GO" id="GO:0004497">
    <property type="term" value="F:monooxygenase activity"/>
    <property type="evidence" value="ECO:0007669"/>
    <property type="project" value="UniProtKB-KW"/>
</dbReference>
<evidence type="ECO:0000256" key="2">
    <source>
        <dbReference type="ARBA" id="ARBA00010617"/>
    </source>
</evidence>